<keyword evidence="4" id="KW-0410">Iron transport</keyword>
<dbReference type="SUPFAM" id="SSF56935">
    <property type="entry name" value="Porins"/>
    <property type="match status" value="1"/>
</dbReference>
<feature type="signal peptide" evidence="13">
    <location>
        <begin position="1"/>
        <end position="30"/>
    </location>
</feature>
<keyword evidence="9 11" id="KW-0472">Membrane</keyword>
<feature type="domain" description="TonB-dependent receptor plug" evidence="15">
    <location>
        <begin position="55"/>
        <end position="167"/>
    </location>
</feature>
<feature type="domain" description="TonB-dependent receptor-like beta-barrel" evidence="14">
    <location>
        <begin position="303"/>
        <end position="719"/>
    </location>
</feature>
<dbReference type="InterPro" id="IPR012910">
    <property type="entry name" value="Plug_dom"/>
</dbReference>
<comment type="similarity">
    <text evidence="11 12">Belongs to the TonB-dependent receptor family.</text>
</comment>
<evidence type="ECO:0000256" key="9">
    <source>
        <dbReference type="ARBA" id="ARBA00023136"/>
    </source>
</evidence>
<evidence type="ECO:0000256" key="12">
    <source>
        <dbReference type="RuleBase" id="RU003357"/>
    </source>
</evidence>
<accession>A0A975D6L5</accession>
<organism evidence="16 17">
    <name type="scientific">Rhizorhabdus wittichii</name>
    <dbReference type="NCBI Taxonomy" id="160791"/>
    <lineage>
        <taxon>Bacteria</taxon>
        <taxon>Pseudomonadati</taxon>
        <taxon>Pseudomonadota</taxon>
        <taxon>Alphaproteobacteria</taxon>
        <taxon>Sphingomonadales</taxon>
        <taxon>Sphingomonadaceae</taxon>
        <taxon>Rhizorhabdus</taxon>
    </lineage>
</organism>
<evidence type="ECO:0000259" key="14">
    <source>
        <dbReference type="Pfam" id="PF00593"/>
    </source>
</evidence>
<dbReference type="GO" id="GO:0009279">
    <property type="term" value="C:cell outer membrane"/>
    <property type="evidence" value="ECO:0007669"/>
    <property type="project" value="UniProtKB-SubCell"/>
</dbReference>
<evidence type="ECO:0000256" key="7">
    <source>
        <dbReference type="ARBA" id="ARBA00023065"/>
    </source>
</evidence>
<keyword evidence="10 11" id="KW-0998">Cell outer membrane</keyword>
<dbReference type="AlphaFoldDB" id="A0A975D6L5"/>
<keyword evidence="7" id="KW-0406">Ion transport</keyword>
<keyword evidence="16" id="KW-0675">Receptor</keyword>
<dbReference type="PANTHER" id="PTHR32552">
    <property type="entry name" value="FERRICHROME IRON RECEPTOR-RELATED"/>
    <property type="match status" value="1"/>
</dbReference>
<evidence type="ECO:0000313" key="16">
    <source>
        <dbReference type="EMBL" id="QTH23886.1"/>
    </source>
</evidence>
<dbReference type="RefSeq" id="WP_016743871.1">
    <property type="nucleotide sequence ID" value="NZ_CP059319.1"/>
</dbReference>
<dbReference type="InterPro" id="IPR000531">
    <property type="entry name" value="Beta-barrel_TonB"/>
</dbReference>
<dbReference type="PANTHER" id="PTHR32552:SF81">
    <property type="entry name" value="TONB-DEPENDENT OUTER MEMBRANE RECEPTOR"/>
    <property type="match status" value="1"/>
</dbReference>
<sequence length="755" mass="82917">MNRERSIMTVRLAALAAGASLLAFGNPSYAQTGASEDVEGVEAITVTARKREERLQEAPISITALSSATLERAQVGTIAGISNFTPNLILNESAAISGNNAATTTFIRGIGQYDFTPTTEPAVGLYVDGVYVARSVGALLDVADVERVEVLRGPQGTLFGRNTIGGAVSITSLRPSDDAFEGYVDVRTGSFERFDAKAAVNIPIAEGLAVRASGSRRSREGYVRRVSDGVRNGNQDSWSGRIDMLAETEGGFRARLIVDGTRRRENMAANQLVAVYPNAGFVQVYNTQVAGAACTPNPGPVGNSLCYNSQWIPQKGERITYGTFPSQSDLDLWGVSLNLEQEIGKVTIKSISAYRDMKSISSRDGDHSPLRIFETVDDYDQWQFSQEFQVLGTSFDDRLKWIAGAYYFKEKGGDANMVYTSRIDFMSGGRIDNDSAALFGQATFDVTDKLSVTGGLRYTKDWKRFLPDQYVTNSGLTPFPVGSRLAPYVKYRSTYHDLNPTADVSYKFSRDIMTYFRFSEGFKSGGYAFRFFPPTTTVPDYQPEYAKVYELGFKSTMFDRRLQFNAAVFRTDYTNIQVSGIPTGRVGAITFNAGDARIHGGEVEISARPIPPLRLQFGAGYLDAGYRNVPTNLGAIDVNNDSRFAYAPTWSLTGNASYEIETGIGTITPQLDWSYRTKVYGNPANTPAAIQPGYHLVNGSIAWRDPSGVWQVTAGVTNLFDKRYFTTAYASPSVGYSEVLFGRPREWFLGVRRSF</sequence>
<dbReference type="Pfam" id="PF07715">
    <property type="entry name" value="Plug"/>
    <property type="match status" value="1"/>
</dbReference>
<comment type="subcellular location">
    <subcellularLocation>
        <location evidence="1 11">Cell outer membrane</location>
        <topology evidence="1 11">Multi-pass membrane protein</topology>
    </subcellularLocation>
</comment>
<evidence type="ECO:0000256" key="8">
    <source>
        <dbReference type="ARBA" id="ARBA00023077"/>
    </source>
</evidence>
<evidence type="ECO:0000313" key="17">
    <source>
        <dbReference type="Proteomes" id="UP000664914"/>
    </source>
</evidence>
<evidence type="ECO:0000256" key="13">
    <source>
        <dbReference type="SAM" id="SignalP"/>
    </source>
</evidence>
<keyword evidence="5 11" id="KW-0812">Transmembrane</keyword>
<dbReference type="EMBL" id="CP059319">
    <property type="protein sequence ID" value="QTH23886.1"/>
    <property type="molecule type" value="Genomic_DNA"/>
</dbReference>
<evidence type="ECO:0000256" key="5">
    <source>
        <dbReference type="ARBA" id="ARBA00022692"/>
    </source>
</evidence>
<dbReference type="InterPro" id="IPR039426">
    <property type="entry name" value="TonB-dep_rcpt-like"/>
</dbReference>
<keyword evidence="8 12" id="KW-0798">TonB box</keyword>
<evidence type="ECO:0000256" key="4">
    <source>
        <dbReference type="ARBA" id="ARBA00022496"/>
    </source>
</evidence>
<keyword evidence="13" id="KW-0732">Signal</keyword>
<evidence type="ECO:0000256" key="10">
    <source>
        <dbReference type="ARBA" id="ARBA00023237"/>
    </source>
</evidence>
<keyword evidence="2 11" id="KW-0813">Transport</keyword>
<reference evidence="16" key="2">
    <citation type="submission" date="2021-04" db="EMBL/GenBank/DDBJ databases">
        <title>Isolation and genomic analysis of the ibuprofen-degrading bacterium Sphingomonas strain MPO218.</title>
        <authorList>
            <person name="Aulestia M."/>
            <person name="Flores A."/>
            <person name="Mangas E.L."/>
            <person name="Perez-Pulido A.J."/>
            <person name="Santero E."/>
            <person name="Camacho E.M."/>
        </authorList>
    </citation>
    <scope>NUCLEOTIDE SEQUENCE</scope>
    <source>
        <strain evidence="16">MPO218</strain>
    </source>
</reference>
<evidence type="ECO:0000256" key="3">
    <source>
        <dbReference type="ARBA" id="ARBA00022452"/>
    </source>
</evidence>
<dbReference type="Proteomes" id="UP000664914">
    <property type="component" value="Chromosome"/>
</dbReference>
<dbReference type="CDD" id="cd01347">
    <property type="entry name" value="ligand_gated_channel"/>
    <property type="match status" value="1"/>
</dbReference>
<dbReference type="Pfam" id="PF00593">
    <property type="entry name" value="TonB_dep_Rec_b-barrel"/>
    <property type="match status" value="1"/>
</dbReference>
<keyword evidence="6" id="KW-0408">Iron</keyword>
<protein>
    <submittedName>
        <fullName evidence="16">TonB-dependent receptor</fullName>
    </submittedName>
</protein>
<keyword evidence="3 11" id="KW-1134">Transmembrane beta strand</keyword>
<evidence type="ECO:0000256" key="11">
    <source>
        <dbReference type="PROSITE-ProRule" id="PRU01360"/>
    </source>
</evidence>
<reference evidence="16" key="1">
    <citation type="submission" date="2020-07" db="EMBL/GenBank/DDBJ databases">
        <authorList>
            <person name="Camacho E."/>
        </authorList>
    </citation>
    <scope>NUCLEOTIDE SEQUENCE</scope>
    <source>
        <strain evidence="16">MPO218</strain>
    </source>
</reference>
<dbReference type="GO" id="GO:0006826">
    <property type="term" value="P:iron ion transport"/>
    <property type="evidence" value="ECO:0007669"/>
    <property type="project" value="UniProtKB-KW"/>
</dbReference>
<evidence type="ECO:0000256" key="6">
    <source>
        <dbReference type="ARBA" id="ARBA00023004"/>
    </source>
</evidence>
<gene>
    <name evidence="16" type="ORF">HRJ34_10450</name>
</gene>
<evidence type="ECO:0000259" key="15">
    <source>
        <dbReference type="Pfam" id="PF07715"/>
    </source>
</evidence>
<evidence type="ECO:0000256" key="1">
    <source>
        <dbReference type="ARBA" id="ARBA00004571"/>
    </source>
</evidence>
<proteinExistence type="inferred from homology"/>
<name>A0A975D6L5_9SPHN</name>
<dbReference type="InterPro" id="IPR036942">
    <property type="entry name" value="Beta-barrel_TonB_sf"/>
</dbReference>
<dbReference type="Gene3D" id="2.40.170.20">
    <property type="entry name" value="TonB-dependent receptor, beta-barrel domain"/>
    <property type="match status" value="1"/>
</dbReference>
<evidence type="ECO:0000256" key="2">
    <source>
        <dbReference type="ARBA" id="ARBA00022448"/>
    </source>
</evidence>
<feature type="chain" id="PRO_5037984635" evidence="13">
    <location>
        <begin position="31"/>
        <end position="755"/>
    </location>
</feature>
<dbReference type="PROSITE" id="PS52016">
    <property type="entry name" value="TONB_DEPENDENT_REC_3"/>
    <property type="match status" value="1"/>
</dbReference>